<dbReference type="PROSITE" id="PS51898">
    <property type="entry name" value="TYR_RECOMBINASE"/>
    <property type="match status" value="1"/>
</dbReference>
<dbReference type="InterPro" id="IPR050090">
    <property type="entry name" value="Tyrosine_recombinase_XerCD"/>
</dbReference>
<protein>
    <submittedName>
        <fullName evidence="9">Prophage phiRv2 integrase</fullName>
    </submittedName>
</protein>
<dbReference type="GO" id="GO:0003677">
    <property type="term" value="F:DNA binding"/>
    <property type="evidence" value="ECO:0007669"/>
    <property type="project" value="UniProtKB-UniRule"/>
</dbReference>
<comment type="caution">
    <text evidence="9">The sequence shown here is derived from an EMBL/GenBank/DDBJ whole genome shotgun (WGS) entry which is preliminary data.</text>
</comment>
<reference evidence="9 10" key="1">
    <citation type="submission" date="2019-11" db="EMBL/GenBank/DDBJ databases">
        <authorList>
            <person name="Criscuolo A."/>
        </authorList>
    </citation>
    <scope>NUCLEOTIDE SEQUENCE [LARGE SCALE GENOMIC DNA]</scope>
    <source>
        <strain evidence="9">CIP111667</strain>
    </source>
</reference>
<dbReference type="InterPro" id="IPR013762">
    <property type="entry name" value="Integrase-like_cat_sf"/>
</dbReference>
<feature type="domain" description="Core-binding (CB)" evidence="8">
    <location>
        <begin position="77"/>
        <end position="172"/>
    </location>
</feature>
<dbReference type="InterPro" id="IPR010998">
    <property type="entry name" value="Integrase_recombinase_N"/>
</dbReference>
<dbReference type="GO" id="GO:0015074">
    <property type="term" value="P:DNA integration"/>
    <property type="evidence" value="ECO:0007669"/>
    <property type="project" value="UniProtKB-KW"/>
</dbReference>
<dbReference type="Pfam" id="PF14659">
    <property type="entry name" value="Phage_int_SAM_3"/>
    <property type="match status" value="1"/>
</dbReference>
<dbReference type="GO" id="GO:0006310">
    <property type="term" value="P:DNA recombination"/>
    <property type="evidence" value="ECO:0007669"/>
    <property type="project" value="UniProtKB-KW"/>
</dbReference>
<dbReference type="Gene3D" id="1.10.150.130">
    <property type="match status" value="1"/>
</dbReference>
<dbReference type="Gene3D" id="1.10.443.10">
    <property type="entry name" value="Intergrase catalytic core"/>
    <property type="match status" value="1"/>
</dbReference>
<dbReference type="InterPro" id="IPR002104">
    <property type="entry name" value="Integrase_catalytic"/>
</dbReference>
<evidence type="ECO:0000256" key="6">
    <source>
        <dbReference type="SAM" id="MobiDB-lite"/>
    </source>
</evidence>
<dbReference type="Proteomes" id="UP000419743">
    <property type="component" value="Unassembled WGS sequence"/>
</dbReference>
<keyword evidence="4" id="KW-0233">DNA recombination</keyword>
<proteinExistence type="inferred from homology"/>
<dbReference type="SUPFAM" id="SSF56349">
    <property type="entry name" value="DNA breaking-rejoining enzymes"/>
    <property type="match status" value="1"/>
</dbReference>
<gene>
    <name evidence="9" type="ORF">HALOF300_01583</name>
</gene>
<evidence type="ECO:0000256" key="1">
    <source>
        <dbReference type="ARBA" id="ARBA00008857"/>
    </source>
</evidence>
<feature type="region of interest" description="Disordered" evidence="6">
    <location>
        <begin position="294"/>
        <end position="315"/>
    </location>
</feature>
<evidence type="ECO:0000259" key="7">
    <source>
        <dbReference type="PROSITE" id="PS51898"/>
    </source>
</evidence>
<keyword evidence="2" id="KW-0229">DNA integration</keyword>
<dbReference type="PANTHER" id="PTHR30349">
    <property type="entry name" value="PHAGE INTEGRASE-RELATED"/>
    <property type="match status" value="1"/>
</dbReference>
<evidence type="ECO:0000256" key="3">
    <source>
        <dbReference type="ARBA" id="ARBA00023125"/>
    </source>
</evidence>
<dbReference type="Pfam" id="PF00589">
    <property type="entry name" value="Phage_integrase"/>
    <property type="match status" value="1"/>
</dbReference>
<dbReference type="InterPro" id="IPR044068">
    <property type="entry name" value="CB"/>
</dbReference>
<evidence type="ECO:0000256" key="2">
    <source>
        <dbReference type="ARBA" id="ARBA00022908"/>
    </source>
</evidence>
<evidence type="ECO:0000313" key="9">
    <source>
        <dbReference type="EMBL" id="VZO36378.1"/>
    </source>
</evidence>
<dbReference type="PANTHER" id="PTHR30349:SF64">
    <property type="entry name" value="PROPHAGE INTEGRASE INTD-RELATED"/>
    <property type="match status" value="1"/>
</dbReference>
<dbReference type="RefSeq" id="WP_156740405.1">
    <property type="nucleotide sequence ID" value="NZ_CACRYJ010000021.1"/>
</dbReference>
<organism evidence="9 10">
    <name type="scientific">Occultella aeris</name>
    <dbReference type="NCBI Taxonomy" id="2761496"/>
    <lineage>
        <taxon>Bacteria</taxon>
        <taxon>Bacillati</taxon>
        <taxon>Actinomycetota</taxon>
        <taxon>Actinomycetes</taxon>
        <taxon>Micrococcales</taxon>
        <taxon>Ruaniaceae</taxon>
        <taxon>Occultella</taxon>
    </lineage>
</organism>
<dbReference type="InterPro" id="IPR011010">
    <property type="entry name" value="DNA_brk_join_enz"/>
</dbReference>
<evidence type="ECO:0000259" key="8">
    <source>
        <dbReference type="PROSITE" id="PS51900"/>
    </source>
</evidence>
<evidence type="ECO:0000313" key="10">
    <source>
        <dbReference type="Proteomes" id="UP000419743"/>
    </source>
</evidence>
<evidence type="ECO:0000256" key="5">
    <source>
        <dbReference type="PROSITE-ProRule" id="PRU01248"/>
    </source>
</evidence>
<dbReference type="InterPro" id="IPR004107">
    <property type="entry name" value="Integrase_SAM-like_N"/>
</dbReference>
<dbReference type="CDD" id="cd00397">
    <property type="entry name" value="DNA_BRE_C"/>
    <property type="match status" value="1"/>
</dbReference>
<dbReference type="EMBL" id="CACRYJ010000021">
    <property type="protein sequence ID" value="VZO36378.1"/>
    <property type="molecule type" value="Genomic_DNA"/>
</dbReference>
<name>A0A7M4DHI5_9MICO</name>
<keyword evidence="3 5" id="KW-0238">DNA-binding</keyword>
<accession>A0A7M4DHI5</accession>
<comment type="similarity">
    <text evidence="1">Belongs to the 'phage' integrase family.</text>
</comment>
<evidence type="ECO:0000256" key="4">
    <source>
        <dbReference type="ARBA" id="ARBA00023172"/>
    </source>
</evidence>
<feature type="domain" description="Tyr recombinase" evidence="7">
    <location>
        <begin position="194"/>
        <end position="384"/>
    </location>
</feature>
<dbReference type="AlphaFoldDB" id="A0A7M4DHI5"/>
<sequence>MVAAKLPRGITLLRGRYRVRIDAYGATHSIGVFDTVRDARAALEIAKGERARGTFIPPGIVRAERRAAEVRAQTEGLTLGEWAEQWLADLAANPDRSPSTVVSYRSVLRTHVLPELGATRLVELTPAQIAAHLARLRAMPSRRHPGARANGVAPNAARVLRSCLNAAIKRPDVALDSFAFPEAPSQARVRPVEVDGDIATPGQVAAMAAAMPEHLRAAVLLAAWCALRLGEVLGLERRDLEHLDDPERAILHVRRQWNTKAVRLTDPKRGSTRSVAIPASMLPMLREHLDVHAAPGPDEPVFTPPSRRGRRVSQTSFDTHWRAARSVAGRDSFRFHSLRHTGLTEYARQGATLADLLERGGHTDVSVALRYQHASAQRDRELTARLDEVVVIGPTADGKPD</sequence>
<keyword evidence="10" id="KW-1185">Reference proteome</keyword>
<dbReference type="PROSITE" id="PS51900">
    <property type="entry name" value="CB"/>
    <property type="match status" value="1"/>
</dbReference>